<dbReference type="EMBL" id="BPQH01000012">
    <property type="protein sequence ID" value="GJD51214.1"/>
    <property type="molecule type" value="Genomic_DNA"/>
</dbReference>
<dbReference type="PROSITE" id="PS51708">
    <property type="entry name" value="CHAD"/>
    <property type="match status" value="1"/>
</dbReference>
<feature type="domain" description="CYTH" evidence="1">
    <location>
        <begin position="4"/>
        <end position="201"/>
    </location>
</feature>
<evidence type="ECO:0000313" key="3">
    <source>
        <dbReference type="EMBL" id="GJD51214.1"/>
    </source>
</evidence>
<gene>
    <name evidence="3" type="ORF">OPKNFCMD_3966</name>
</gene>
<evidence type="ECO:0000313" key="4">
    <source>
        <dbReference type="Proteomes" id="UP001055167"/>
    </source>
</evidence>
<proteinExistence type="predicted"/>
<protein>
    <recommendedName>
        <fullName evidence="5">CYTH and CHAD domain-containing protein</fullName>
    </recommendedName>
</protein>
<dbReference type="Gene3D" id="1.40.20.10">
    <property type="entry name" value="CHAD domain"/>
    <property type="match status" value="1"/>
</dbReference>
<keyword evidence="4" id="KW-1185">Reference proteome</keyword>
<dbReference type="InterPro" id="IPR033469">
    <property type="entry name" value="CYTH-like_dom_sf"/>
</dbReference>
<dbReference type="Pfam" id="PF01928">
    <property type="entry name" value="CYTH"/>
    <property type="match status" value="1"/>
</dbReference>
<name>A0ABQ4R2X0_9HYPH</name>
<dbReference type="InterPro" id="IPR023577">
    <property type="entry name" value="CYTH_domain"/>
</dbReference>
<dbReference type="RefSeq" id="WP_128565146.1">
    <property type="nucleotide sequence ID" value="NZ_BPQH01000012.1"/>
</dbReference>
<accession>A0ABQ4R2X0</accession>
<dbReference type="PANTHER" id="PTHR39569:SF1">
    <property type="entry name" value="INORGANIC TRIPHOSPHATASE"/>
    <property type="match status" value="1"/>
</dbReference>
<dbReference type="SUPFAM" id="SSF55154">
    <property type="entry name" value="CYTH-like phosphatases"/>
    <property type="match status" value="1"/>
</dbReference>
<evidence type="ECO:0000259" key="2">
    <source>
        <dbReference type="PROSITE" id="PS51708"/>
    </source>
</evidence>
<feature type="domain" description="CHAD" evidence="2">
    <location>
        <begin position="216"/>
        <end position="507"/>
    </location>
</feature>
<dbReference type="PROSITE" id="PS51707">
    <property type="entry name" value="CYTH"/>
    <property type="match status" value="1"/>
</dbReference>
<comment type="caution">
    <text evidence="3">The sequence shown here is derived from an EMBL/GenBank/DDBJ whole genome shotgun (WGS) entry which is preliminary data.</text>
</comment>
<dbReference type="Gene3D" id="2.40.320.10">
    <property type="entry name" value="Hypothetical Protein Pfu-838710-001"/>
    <property type="match status" value="1"/>
</dbReference>
<dbReference type="InterPro" id="IPR039013">
    <property type="entry name" value="YgiF"/>
</dbReference>
<dbReference type="SMART" id="SM00880">
    <property type="entry name" value="CHAD"/>
    <property type="match status" value="1"/>
</dbReference>
<dbReference type="PANTHER" id="PTHR39569">
    <property type="entry name" value="INORGANIC TRIPHOSPHATASE"/>
    <property type="match status" value="1"/>
</dbReference>
<organism evidence="3 4">
    <name type="scientific">Methylobacterium crusticola</name>
    <dbReference type="NCBI Taxonomy" id="1697972"/>
    <lineage>
        <taxon>Bacteria</taxon>
        <taxon>Pseudomonadati</taxon>
        <taxon>Pseudomonadota</taxon>
        <taxon>Alphaproteobacteria</taxon>
        <taxon>Hyphomicrobiales</taxon>
        <taxon>Methylobacteriaceae</taxon>
        <taxon>Methylobacterium</taxon>
    </lineage>
</organism>
<dbReference type="Proteomes" id="UP001055167">
    <property type="component" value="Unassembled WGS sequence"/>
</dbReference>
<dbReference type="CDD" id="cd07756">
    <property type="entry name" value="CYTH-like_Pase_CHAD"/>
    <property type="match status" value="1"/>
</dbReference>
<dbReference type="InterPro" id="IPR007899">
    <property type="entry name" value="CHAD_dom"/>
</dbReference>
<reference evidence="3" key="1">
    <citation type="journal article" date="2021" name="Front. Microbiol.">
        <title>Comprehensive Comparative Genomics and Phenotyping of Methylobacterium Species.</title>
        <authorList>
            <person name="Alessa O."/>
            <person name="Ogura Y."/>
            <person name="Fujitani Y."/>
            <person name="Takami H."/>
            <person name="Hayashi T."/>
            <person name="Sahin N."/>
            <person name="Tani A."/>
        </authorList>
    </citation>
    <scope>NUCLEOTIDE SEQUENCE</scope>
    <source>
        <strain evidence="3">KCTC 52305</strain>
    </source>
</reference>
<dbReference type="Pfam" id="PF05235">
    <property type="entry name" value="CHAD"/>
    <property type="match status" value="1"/>
</dbReference>
<dbReference type="SMART" id="SM01118">
    <property type="entry name" value="CYTH"/>
    <property type="match status" value="1"/>
</dbReference>
<dbReference type="InterPro" id="IPR038186">
    <property type="entry name" value="CHAD_dom_sf"/>
</dbReference>
<evidence type="ECO:0000259" key="1">
    <source>
        <dbReference type="PROSITE" id="PS51707"/>
    </source>
</evidence>
<reference evidence="3" key="2">
    <citation type="submission" date="2021-08" db="EMBL/GenBank/DDBJ databases">
        <authorList>
            <person name="Tani A."/>
            <person name="Ola A."/>
            <person name="Ogura Y."/>
            <person name="Katsura K."/>
            <person name="Hayashi T."/>
        </authorList>
    </citation>
    <scope>NUCLEOTIDE SEQUENCE</scope>
    <source>
        <strain evidence="3">KCTC 52305</strain>
    </source>
</reference>
<evidence type="ECO:0008006" key="5">
    <source>
        <dbReference type="Google" id="ProtNLM"/>
    </source>
</evidence>
<sequence length="513" mass="56445">MSEPREIELKLACGAGDLAALQDYPRLSSAAVQDEAQLSSVYFDTADALLRRAGYVLRVRTAQGRHVQTVKAAGDGLFERPEWEQVIGGPEPDREALRGTPVAKLLGRKARLEPLFTVSVARRTYEVEQGHSRIEVALDRGHIAAPAADAPDLPVSEVELELIEGSAADLFVLAHAISSHVPVRLGVRSKAERGFALRDGERPGTRKAEPVVLRPEMTAADAFRAVAHACLRHMRLNEDLLLEHRDVDALHQARVAIRRLRSAFSLFGGLIRDVHSGGTRAELKRLSEPLGRARNLDVFLGKTLPAERARHPDEQSLLNLEKQLEAQRSDAYAAVEALLRGEEWRRFLIDLVAWINSGPWLTVDDGPLARQRDQPARAFAAQVLEKRRRQVKKRGRDLAGLSPEDRHQVRIAAKKLRYGAEFFGSLYADKKEAKRHRRFVAALADLQDALGDLNDIATGHEIVGDVSAAGRGGGSALFAAGMTAADIEARTGALLEDAAEAYDALIDVRPFWR</sequence>